<dbReference type="AlphaFoldDB" id="A0A238Z6F9"/>
<keyword evidence="2" id="KW-1185">Reference proteome</keyword>
<organism evidence="1 2">
    <name type="scientific">Pseudomonas segetis</name>
    <dbReference type="NCBI Taxonomy" id="298908"/>
    <lineage>
        <taxon>Bacteria</taxon>
        <taxon>Pseudomonadati</taxon>
        <taxon>Pseudomonadota</taxon>
        <taxon>Gammaproteobacteria</taxon>
        <taxon>Pseudomonadales</taxon>
        <taxon>Pseudomonadaceae</taxon>
        <taxon>Pseudomonas</taxon>
    </lineage>
</organism>
<reference evidence="2" key="1">
    <citation type="submission" date="2017-06" db="EMBL/GenBank/DDBJ databases">
        <authorList>
            <person name="Varghese N."/>
            <person name="Submissions S."/>
        </authorList>
    </citation>
    <scope>NUCLEOTIDE SEQUENCE [LARGE SCALE GENOMIC DNA]</scope>
    <source>
        <strain evidence="2">CIP 108523</strain>
    </source>
</reference>
<proteinExistence type="predicted"/>
<name>A0A238Z6F9_9PSED</name>
<protein>
    <submittedName>
        <fullName evidence="1">Uncharacterized protein</fullName>
    </submittedName>
</protein>
<evidence type="ECO:0000313" key="1">
    <source>
        <dbReference type="EMBL" id="SNR79065.1"/>
    </source>
</evidence>
<accession>A0A238Z6F9</accession>
<evidence type="ECO:0000313" key="2">
    <source>
        <dbReference type="Proteomes" id="UP000242915"/>
    </source>
</evidence>
<dbReference type="EMBL" id="FZOG01000001">
    <property type="protein sequence ID" value="SNR79065.1"/>
    <property type="molecule type" value="Genomic_DNA"/>
</dbReference>
<dbReference type="Proteomes" id="UP000242915">
    <property type="component" value="Unassembled WGS sequence"/>
</dbReference>
<gene>
    <name evidence="1" type="ORF">SAMN05216255_0196</name>
</gene>
<sequence>MGAFTNRCPGQGGRMMPIFLPHTMLDSPEALSLPELSEIQRRGRTALIAMRDKALAEGAQVMFVIWPGGTWTMLAIEPPVDATVTDASQLIPSLLLASEALAEFERRAKKGEYLGWLSLERSPPTLH</sequence>